<gene>
    <name evidence="9" type="ORF">B296_00046833</name>
</gene>
<dbReference type="GO" id="GO:0008234">
    <property type="term" value="F:cysteine-type peptidase activity"/>
    <property type="evidence" value="ECO:0007669"/>
    <property type="project" value="UniProtKB-KW"/>
</dbReference>
<keyword evidence="2" id="KW-0645">Protease</keyword>
<dbReference type="SMART" id="SM00848">
    <property type="entry name" value="Inhibitor_I29"/>
    <property type="match status" value="1"/>
</dbReference>
<dbReference type="PROSITE" id="PS00639">
    <property type="entry name" value="THIOL_PROTEASE_HIS"/>
    <property type="match status" value="1"/>
</dbReference>
<feature type="domain" description="Peptidase C1A papain C-terminal" evidence="7">
    <location>
        <begin position="85"/>
        <end position="298"/>
    </location>
</feature>
<evidence type="ECO:0000259" key="8">
    <source>
        <dbReference type="SMART" id="SM00848"/>
    </source>
</evidence>
<dbReference type="InterPro" id="IPR000668">
    <property type="entry name" value="Peptidase_C1A_C"/>
</dbReference>
<dbReference type="SMART" id="SM00645">
    <property type="entry name" value="Pept_C1"/>
    <property type="match status" value="1"/>
</dbReference>
<dbReference type="AlphaFoldDB" id="A0A426XMR1"/>
<dbReference type="PRINTS" id="PR00705">
    <property type="entry name" value="PAPAIN"/>
</dbReference>
<dbReference type="InterPro" id="IPR000169">
    <property type="entry name" value="Pept_cys_AS"/>
</dbReference>
<comment type="similarity">
    <text evidence="1">Belongs to the peptidase C1 family.</text>
</comment>
<dbReference type="InterPro" id="IPR038765">
    <property type="entry name" value="Papain-like_cys_pep_sf"/>
</dbReference>
<feature type="domain" description="Cathepsin propeptide inhibitor" evidence="8">
    <location>
        <begin position="1"/>
        <end position="54"/>
    </location>
</feature>
<evidence type="ECO:0000256" key="5">
    <source>
        <dbReference type="ARBA" id="ARBA00022807"/>
    </source>
</evidence>
<proteinExistence type="inferred from homology"/>
<evidence type="ECO:0000313" key="10">
    <source>
        <dbReference type="Proteomes" id="UP000287651"/>
    </source>
</evidence>
<evidence type="ECO:0000313" key="9">
    <source>
        <dbReference type="EMBL" id="RRT40783.1"/>
    </source>
</evidence>
<keyword evidence="4" id="KW-0378">Hydrolase</keyword>
<dbReference type="InterPro" id="IPR013201">
    <property type="entry name" value="Prot_inhib_I29"/>
</dbReference>
<dbReference type="InterPro" id="IPR013128">
    <property type="entry name" value="Peptidase_C1A"/>
</dbReference>
<dbReference type="PROSITE" id="PS00640">
    <property type="entry name" value="THIOL_PROTEASE_ASN"/>
    <property type="match status" value="1"/>
</dbReference>
<dbReference type="Pfam" id="PF08246">
    <property type="entry name" value="Inhibitor_I29"/>
    <property type="match status" value="1"/>
</dbReference>
<dbReference type="InterPro" id="IPR025660">
    <property type="entry name" value="Pept_his_AS"/>
</dbReference>
<dbReference type="FunFam" id="3.90.70.10:FF:000067">
    <property type="entry name" value="Senescence-specific cysteine protease"/>
    <property type="match status" value="1"/>
</dbReference>
<evidence type="ECO:0000256" key="6">
    <source>
        <dbReference type="ARBA" id="ARBA00023157"/>
    </source>
</evidence>
<keyword evidence="5" id="KW-0788">Thiol protease</keyword>
<accession>A0A426XMR1</accession>
<dbReference type="PROSITE" id="PS00139">
    <property type="entry name" value="THIOL_PROTEASE_CYS"/>
    <property type="match status" value="1"/>
</dbReference>
<dbReference type="InterPro" id="IPR025661">
    <property type="entry name" value="Pept_asp_AS"/>
</dbReference>
<dbReference type="Gene3D" id="3.90.70.10">
    <property type="entry name" value="Cysteine proteinases"/>
    <property type="match status" value="1"/>
</dbReference>
<evidence type="ECO:0000256" key="1">
    <source>
        <dbReference type="ARBA" id="ARBA00008455"/>
    </source>
</evidence>
<keyword evidence="3" id="KW-0732">Signal</keyword>
<evidence type="ECO:0000259" key="7">
    <source>
        <dbReference type="SMART" id="SM00645"/>
    </source>
</evidence>
<dbReference type="EMBL" id="AMZH03019111">
    <property type="protein sequence ID" value="RRT40783.1"/>
    <property type="molecule type" value="Genomic_DNA"/>
</dbReference>
<dbReference type="GO" id="GO:0006508">
    <property type="term" value="P:proteolysis"/>
    <property type="evidence" value="ECO:0007669"/>
    <property type="project" value="UniProtKB-KW"/>
</dbReference>
<dbReference type="Pfam" id="PF00112">
    <property type="entry name" value="Peptidase_C1"/>
    <property type="match status" value="1"/>
</dbReference>
<evidence type="ECO:0000256" key="3">
    <source>
        <dbReference type="ARBA" id="ARBA00022729"/>
    </source>
</evidence>
<evidence type="ECO:0008006" key="11">
    <source>
        <dbReference type="Google" id="ProtNLM"/>
    </source>
</evidence>
<evidence type="ECO:0000256" key="2">
    <source>
        <dbReference type="ARBA" id="ARBA00022670"/>
    </source>
</evidence>
<keyword evidence="6" id="KW-1015">Disulfide bond</keyword>
<dbReference type="Proteomes" id="UP000287651">
    <property type="component" value="Unassembled WGS sequence"/>
</dbReference>
<protein>
    <recommendedName>
        <fullName evidence="11">Peptidase C1A papain C-terminal domain-containing protein</fullName>
    </recommendedName>
</protein>
<dbReference type="InterPro" id="IPR039417">
    <property type="entry name" value="Peptidase_C1A_papain-like"/>
</dbReference>
<organism evidence="9 10">
    <name type="scientific">Ensete ventricosum</name>
    <name type="common">Abyssinian banana</name>
    <name type="synonym">Musa ensete</name>
    <dbReference type="NCBI Taxonomy" id="4639"/>
    <lineage>
        <taxon>Eukaryota</taxon>
        <taxon>Viridiplantae</taxon>
        <taxon>Streptophyta</taxon>
        <taxon>Embryophyta</taxon>
        <taxon>Tracheophyta</taxon>
        <taxon>Spermatophyta</taxon>
        <taxon>Magnoliopsida</taxon>
        <taxon>Liliopsida</taxon>
        <taxon>Zingiberales</taxon>
        <taxon>Musaceae</taxon>
        <taxon>Ensete</taxon>
    </lineage>
</organism>
<dbReference type="SUPFAM" id="SSF54001">
    <property type="entry name" value="Cysteine proteinases"/>
    <property type="match status" value="1"/>
</dbReference>
<sequence>MAQYGRKYANESEKSYRLGVFTRNLDYVNAFRQAGNHSYTLGLNEFADLTKEEFTATYTTTITRPSASEVSYPGLKPFRYGNVNAPSSIDWRDKGAVTEVRKQGGCGACWAFAAVAAIEGINQIVRGDLLSLSEQELIACDYNNDGCEGGLHYRSFSYVISSGGMTTEERYPYNPDHIECHDYDDWDILVTISGYEIVPRNDEKSLMKAVANQPVAVGIDSRTFQFYSGGIYDGPCAADLDHEVTLVGYDTDEHGTAYWIAKNSWGKEWGDDGYLLIAKDVAEKEGRCGLAITAAYPVI</sequence>
<reference evidence="9 10" key="1">
    <citation type="journal article" date="2014" name="Agronomy (Basel)">
        <title>A Draft Genome Sequence for Ensete ventricosum, the Drought-Tolerant Tree Against Hunger.</title>
        <authorList>
            <person name="Harrison J."/>
            <person name="Moore K.A."/>
            <person name="Paszkiewicz K."/>
            <person name="Jones T."/>
            <person name="Grant M."/>
            <person name="Ambacheew D."/>
            <person name="Muzemil S."/>
            <person name="Studholme D.J."/>
        </authorList>
    </citation>
    <scope>NUCLEOTIDE SEQUENCE [LARGE SCALE GENOMIC DNA]</scope>
</reference>
<evidence type="ECO:0000256" key="4">
    <source>
        <dbReference type="ARBA" id="ARBA00022801"/>
    </source>
</evidence>
<comment type="caution">
    <text evidence="9">The sequence shown here is derived from an EMBL/GenBank/DDBJ whole genome shotgun (WGS) entry which is preliminary data.</text>
</comment>
<name>A0A426XMR1_ENSVE</name>
<dbReference type="CDD" id="cd02248">
    <property type="entry name" value="Peptidase_C1A"/>
    <property type="match status" value="1"/>
</dbReference>
<dbReference type="PANTHER" id="PTHR12411">
    <property type="entry name" value="CYSTEINE PROTEASE FAMILY C1-RELATED"/>
    <property type="match status" value="1"/>
</dbReference>